<dbReference type="AlphaFoldDB" id="A0A1M4W1Y5"/>
<sequence>MSYPFVSTPSASPPQPRWDDVRYIGEVAGRYALSDRKPLNSKDIPVYACRLRSISTRTAVVVAPVIGEVGETVAAHFDVFGIFRAVVTRKISDGFAMDLNLSDADRQKLAAKIAWRKRTSITNAADKREYKRILPRNPRTVLTLDNGEQLPCFVIDISQSGAAISAKVRPKLGVPVILGQLIGEVVRYLDVGFAIHFLELQDLAAVEKLMVPFQPE</sequence>
<dbReference type="EMBL" id="FQVC01000002">
    <property type="protein sequence ID" value="SHE75271.1"/>
    <property type="molecule type" value="Genomic_DNA"/>
</dbReference>
<evidence type="ECO:0000313" key="3">
    <source>
        <dbReference type="Proteomes" id="UP000184533"/>
    </source>
</evidence>
<accession>A0A1M4W1Y5</accession>
<dbReference type="RefSeq" id="WP_052950607.1">
    <property type="nucleotide sequence ID" value="NZ_FQVC01000002.1"/>
</dbReference>
<reference evidence="2 3" key="1">
    <citation type="submission" date="2016-11" db="EMBL/GenBank/DDBJ databases">
        <authorList>
            <person name="Jaros S."/>
            <person name="Januszkiewicz K."/>
            <person name="Wedrychowicz H."/>
        </authorList>
    </citation>
    <scope>NUCLEOTIDE SEQUENCE [LARGE SCALE GENOMIC DNA]</scope>
    <source>
        <strain evidence="2 3">DSM 17137</strain>
    </source>
</reference>
<evidence type="ECO:0000259" key="1">
    <source>
        <dbReference type="Pfam" id="PF07238"/>
    </source>
</evidence>
<dbReference type="Proteomes" id="UP000184533">
    <property type="component" value="Unassembled WGS sequence"/>
</dbReference>
<gene>
    <name evidence="2" type="ORF">SAMN02745223_01090</name>
</gene>
<dbReference type="InterPro" id="IPR009875">
    <property type="entry name" value="PilZ_domain"/>
</dbReference>
<organism evidence="2 3">
    <name type="scientific">Devosia limi DSM 17137</name>
    <dbReference type="NCBI Taxonomy" id="1121477"/>
    <lineage>
        <taxon>Bacteria</taxon>
        <taxon>Pseudomonadati</taxon>
        <taxon>Pseudomonadota</taxon>
        <taxon>Alphaproteobacteria</taxon>
        <taxon>Hyphomicrobiales</taxon>
        <taxon>Devosiaceae</taxon>
        <taxon>Devosia</taxon>
    </lineage>
</organism>
<dbReference type="GO" id="GO:0035438">
    <property type="term" value="F:cyclic-di-GMP binding"/>
    <property type="evidence" value="ECO:0007669"/>
    <property type="project" value="InterPro"/>
</dbReference>
<dbReference type="OrthoDB" id="7991169at2"/>
<protein>
    <submittedName>
        <fullName evidence="2">PilZ domain-containing protein</fullName>
    </submittedName>
</protein>
<dbReference type="SUPFAM" id="SSF141371">
    <property type="entry name" value="PilZ domain-like"/>
    <property type="match status" value="1"/>
</dbReference>
<evidence type="ECO:0000313" key="2">
    <source>
        <dbReference type="EMBL" id="SHE75271.1"/>
    </source>
</evidence>
<feature type="domain" description="PilZ" evidence="1">
    <location>
        <begin position="126"/>
        <end position="201"/>
    </location>
</feature>
<name>A0A1M4W1Y5_9HYPH</name>
<proteinExistence type="predicted"/>
<dbReference type="Pfam" id="PF07238">
    <property type="entry name" value="PilZ"/>
    <property type="match status" value="1"/>
</dbReference>